<dbReference type="AlphaFoldDB" id="A0AAE3YTJ9"/>
<evidence type="ECO:0000313" key="1">
    <source>
        <dbReference type="EMBL" id="MDR7278977.1"/>
    </source>
</evidence>
<sequence length="146" mass="17357">MGPVTFSMDQYNAPIYHATDERYELLGQWAMMDISRYFLACLDALAMIDDVTHGRAPFEEWSSDNYEVTFTSSTFAVSNNWIPGRSQSYPIDVVRSVVEDYWRFLVEQPERNVTRQYRPDLPEWQAGLVRWEEKWGRPHPYRGRFF</sequence>
<comment type="caution">
    <text evidence="1">The sequence shown here is derived from an EMBL/GenBank/DDBJ whole genome shotgun (WGS) entry which is preliminary data.</text>
</comment>
<keyword evidence="2" id="KW-1185">Reference proteome</keyword>
<organism evidence="1 2">
    <name type="scientific">Catenuloplanes atrovinosus</name>
    <dbReference type="NCBI Taxonomy" id="137266"/>
    <lineage>
        <taxon>Bacteria</taxon>
        <taxon>Bacillati</taxon>
        <taxon>Actinomycetota</taxon>
        <taxon>Actinomycetes</taxon>
        <taxon>Micromonosporales</taxon>
        <taxon>Micromonosporaceae</taxon>
        <taxon>Catenuloplanes</taxon>
    </lineage>
</organism>
<accession>A0AAE3YTJ9</accession>
<dbReference type="RefSeq" id="WP_310372227.1">
    <property type="nucleotide sequence ID" value="NZ_JAVDYB010000001.1"/>
</dbReference>
<proteinExistence type="predicted"/>
<name>A0AAE3YTJ9_9ACTN</name>
<dbReference type="EMBL" id="JAVDYB010000001">
    <property type="protein sequence ID" value="MDR7278977.1"/>
    <property type="molecule type" value="Genomic_DNA"/>
</dbReference>
<evidence type="ECO:0000313" key="2">
    <source>
        <dbReference type="Proteomes" id="UP001183643"/>
    </source>
</evidence>
<dbReference type="Proteomes" id="UP001183643">
    <property type="component" value="Unassembled WGS sequence"/>
</dbReference>
<gene>
    <name evidence="1" type="ORF">J2S41_005755</name>
</gene>
<protein>
    <submittedName>
        <fullName evidence="1">Uncharacterized protein</fullName>
    </submittedName>
</protein>
<reference evidence="1" key="1">
    <citation type="submission" date="2023-07" db="EMBL/GenBank/DDBJ databases">
        <title>Sequencing the genomes of 1000 actinobacteria strains.</title>
        <authorList>
            <person name="Klenk H.-P."/>
        </authorList>
    </citation>
    <scope>NUCLEOTIDE SEQUENCE</scope>
    <source>
        <strain evidence="1">DSM 44707</strain>
    </source>
</reference>